<evidence type="ECO:0000313" key="3">
    <source>
        <dbReference type="Proteomes" id="UP000011755"/>
    </source>
</evidence>
<sequence length="283" mass="33659">MSYWYRPNVLKRKWGSYRSIHNNQYYDNYNDYIFNKINNIYDPDNGEDYYFEEDDDVDLHPDNYTDGTFYKPDIEIDTTDRLELINLIDIDKTKNSIIEDVDVNMKMNQLDIFDDPNINEYKNEQLIDIETDDNIDTNDKELQEELPLYELISPEDTSDILTYTSPVTKILQKAGIDASNEAEMAKQLLEIRDIIRENNRQNIDEYIKAQEEGLIINGSIIKEKSLLDIKEDKIPQILEEIKDKAMEEEIEIHKDEKEPDRNIILPKPPRENRHSIKEWIDKK</sequence>
<protein>
    <submittedName>
        <fullName evidence="2">Uncharacterized protein</fullName>
    </submittedName>
</protein>
<feature type="compositionally biased region" description="Basic and acidic residues" evidence="1">
    <location>
        <begin position="268"/>
        <end position="283"/>
    </location>
</feature>
<dbReference type="VEuPathDB" id="AmoebaDB:EHI5A_197380"/>
<organism evidence="2 3">
    <name type="scientific">Entamoeba histolytica KU27</name>
    <dbReference type="NCBI Taxonomy" id="885311"/>
    <lineage>
        <taxon>Eukaryota</taxon>
        <taxon>Amoebozoa</taxon>
        <taxon>Evosea</taxon>
        <taxon>Archamoebae</taxon>
        <taxon>Mastigamoebida</taxon>
        <taxon>Entamoebidae</taxon>
        <taxon>Entamoeba</taxon>
    </lineage>
</organism>
<dbReference type="Proteomes" id="UP000011755">
    <property type="component" value="Unassembled WGS sequence"/>
</dbReference>
<gene>
    <name evidence="2" type="ORF">EHI5A_197380</name>
</gene>
<dbReference type="EMBL" id="KB444887">
    <property type="protein sequence ID" value="EMD45113.1"/>
    <property type="molecule type" value="Genomic_DNA"/>
</dbReference>
<proteinExistence type="predicted"/>
<dbReference type="AlphaFoldDB" id="M2R6Q3"/>
<evidence type="ECO:0000256" key="1">
    <source>
        <dbReference type="SAM" id="MobiDB-lite"/>
    </source>
</evidence>
<evidence type="ECO:0000313" key="2">
    <source>
        <dbReference type="EMBL" id="EMD45113.1"/>
    </source>
</evidence>
<name>M2R6Q3_ENTHI</name>
<feature type="region of interest" description="Disordered" evidence="1">
    <location>
        <begin position="253"/>
        <end position="283"/>
    </location>
</feature>
<reference evidence="2 3" key="1">
    <citation type="submission" date="2013-02" db="EMBL/GenBank/DDBJ databases">
        <authorList>
            <person name="Hannick L."/>
            <person name="Zafar N."/>
            <person name="Lorenzi H."/>
            <person name="Ali I.A."/>
            <person name="Petri W.P."/>
            <person name="Caler E."/>
        </authorList>
    </citation>
    <scope>NUCLEOTIDE SEQUENCE [LARGE SCALE GENOMIC DNA]</scope>
    <source>
        <strain evidence="2 3">KU27</strain>
    </source>
</reference>
<accession>M2R6Q3</accession>